<reference evidence="2 3" key="1">
    <citation type="submission" date="2014-04" db="EMBL/GenBank/DDBJ databases">
        <authorList>
            <consortium name="DOE Joint Genome Institute"/>
            <person name="Kuo A."/>
            <person name="Girlanda M."/>
            <person name="Perotto S."/>
            <person name="Kohler A."/>
            <person name="Nagy L.G."/>
            <person name="Floudas D."/>
            <person name="Copeland A."/>
            <person name="Barry K.W."/>
            <person name="Cichocki N."/>
            <person name="Veneault-Fourrey C."/>
            <person name="LaButti K."/>
            <person name="Lindquist E.A."/>
            <person name="Lipzen A."/>
            <person name="Lundell T."/>
            <person name="Morin E."/>
            <person name="Murat C."/>
            <person name="Sun H."/>
            <person name="Tunlid A."/>
            <person name="Henrissat B."/>
            <person name="Grigoriev I.V."/>
            <person name="Hibbett D.S."/>
            <person name="Martin F."/>
            <person name="Nordberg H.P."/>
            <person name="Cantor M.N."/>
            <person name="Hua S.X."/>
        </authorList>
    </citation>
    <scope>NUCLEOTIDE SEQUENCE [LARGE SCALE GENOMIC DNA]</scope>
    <source>
        <strain evidence="2 3">MUT 4182</strain>
    </source>
</reference>
<dbReference type="InterPro" id="IPR029058">
    <property type="entry name" value="AB_hydrolase_fold"/>
</dbReference>
<dbReference type="HOGENOM" id="CLU_020336_20_1_1"/>
<dbReference type="STRING" id="1051891.A0A0C3QA84"/>
<dbReference type="AlphaFoldDB" id="A0A0C3QA84"/>
<dbReference type="Pfam" id="PF00561">
    <property type="entry name" value="Abhydrolase_1"/>
    <property type="match status" value="1"/>
</dbReference>
<gene>
    <name evidence="2" type="ORF">M407DRAFT_194555</name>
</gene>
<accession>A0A0C3QA84</accession>
<keyword evidence="3" id="KW-1185">Reference proteome</keyword>
<dbReference type="Proteomes" id="UP000054248">
    <property type="component" value="Unassembled WGS sequence"/>
</dbReference>
<feature type="domain" description="AB hydrolase-1" evidence="1">
    <location>
        <begin position="36"/>
        <end position="296"/>
    </location>
</feature>
<dbReference type="InterPro" id="IPR000073">
    <property type="entry name" value="AB_hydrolase_1"/>
</dbReference>
<dbReference type="PANTHER" id="PTHR43433">
    <property type="entry name" value="HYDROLASE, ALPHA/BETA FOLD FAMILY PROTEIN"/>
    <property type="match status" value="1"/>
</dbReference>
<proteinExistence type="predicted"/>
<evidence type="ECO:0000259" key="1">
    <source>
        <dbReference type="Pfam" id="PF00561"/>
    </source>
</evidence>
<evidence type="ECO:0000313" key="3">
    <source>
        <dbReference type="Proteomes" id="UP000054248"/>
    </source>
</evidence>
<feature type="non-terminal residue" evidence="2">
    <location>
        <position position="1"/>
    </location>
</feature>
<reference evidence="3" key="2">
    <citation type="submission" date="2015-01" db="EMBL/GenBank/DDBJ databases">
        <title>Evolutionary Origins and Diversification of the Mycorrhizal Mutualists.</title>
        <authorList>
            <consortium name="DOE Joint Genome Institute"/>
            <consortium name="Mycorrhizal Genomics Consortium"/>
            <person name="Kohler A."/>
            <person name="Kuo A."/>
            <person name="Nagy L.G."/>
            <person name="Floudas D."/>
            <person name="Copeland A."/>
            <person name="Barry K.W."/>
            <person name="Cichocki N."/>
            <person name="Veneault-Fourrey C."/>
            <person name="LaButti K."/>
            <person name="Lindquist E.A."/>
            <person name="Lipzen A."/>
            <person name="Lundell T."/>
            <person name="Morin E."/>
            <person name="Murat C."/>
            <person name="Riley R."/>
            <person name="Ohm R."/>
            <person name="Sun H."/>
            <person name="Tunlid A."/>
            <person name="Henrissat B."/>
            <person name="Grigoriev I.V."/>
            <person name="Hibbett D.S."/>
            <person name="Martin F."/>
        </authorList>
    </citation>
    <scope>NUCLEOTIDE SEQUENCE [LARGE SCALE GENOMIC DNA]</scope>
    <source>
        <strain evidence="3">MUT 4182</strain>
    </source>
</reference>
<dbReference type="PANTHER" id="PTHR43433:SF5">
    <property type="entry name" value="AB HYDROLASE-1 DOMAIN-CONTAINING PROTEIN"/>
    <property type="match status" value="1"/>
</dbReference>
<dbReference type="InterPro" id="IPR050471">
    <property type="entry name" value="AB_hydrolase"/>
</dbReference>
<dbReference type="Gene3D" id="3.40.50.1820">
    <property type="entry name" value="alpha/beta hydrolase"/>
    <property type="match status" value="1"/>
</dbReference>
<evidence type="ECO:0000313" key="2">
    <source>
        <dbReference type="EMBL" id="KIO27115.1"/>
    </source>
</evidence>
<dbReference type="SUPFAM" id="SSF53474">
    <property type="entry name" value="alpha/beta-Hydrolases"/>
    <property type="match status" value="1"/>
</dbReference>
<dbReference type="OrthoDB" id="19657at2759"/>
<sequence>TLEHKQKQEAQDAAASVLPSKHSLYFEIHGEGEQKVVLIMGLNANSFAWSPLVEHLTTVKEADGKDRYSVLVFDNRGVGNSGTPKGPYSTSGMAADVILLLEYVGWTAPRRQLHIVGVSMGGMIALELTSRIASRIASLSLLVTTSGGWAPRNFTPFKGIWGLTRLTFAKTTEDKVKLLLPILYPVNWLEQPAEAYSRPEITNSEVLTQVHIYRINTARRQTLVGVFSQMAAALTHYVSPDRLRTIAASIPKVYIMTGDEDNLVRPANSHHLKSCMPEAEFEVWEHSGHGVFGQHPKRFREKMAQVMQEGWDRRETWATAEGTA</sequence>
<name>A0A0C3QA84_9AGAM</name>
<dbReference type="EMBL" id="KN823014">
    <property type="protein sequence ID" value="KIO27115.1"/>
    <property type="molecule type" value="Genomic_DNA"/>
</dbReference>
<organism evidence="2 3">
    <name type="scientific">Tulasnella calospora MUT 4182</name>
    <dbReference type="NCBI Taxonomy" id="1051891"/>
    <lineage>
        <taxon>Eukaryota</taxon>
        <taxon>Fungi</taxon>
        <taxon>Dikarya</taxon>
        <taxon>Basidiomycota</taxon>
        <taxon>Agaricomycotina</taxon>
        <taxon>Agaricomycetes</taxon>
        <taxon>Cantharellales</taxon>
        <taxon>Tulasnellaceae</taxon>
        <taxon>Tulasnella</taxon>
    </lineage>
</organism>
<protein>
    <recommendedName>
        <fullName evidence="1">AB hydrolase-1 domain-containing protein</fullName>
    </recommendedName>
</protein>